<feature type="domain" description="Vacuolar protein sorting-associated protein 54 N-terminal" evidence="6">
    <location>
        <begin position="411"/>
        <end position="501"/>
    </location>
</feature>
<gene>
    <name evidence="7" type="ORF">OSB04_027014</name>
</gene>
<sequence>MQPSSFSLTPPLALIPLALNQGNFTTEGFEISRFLFLGSLLLSPGGGDTAGGGMDLSKVGEKFLSSVRSARSLGFLPSTSDRPEVPERAAAAATIARALASIPPHQRQNISSSSQELSSIYGSEQRDQVLEELEEEFYEEDASMNAAHAIPILGLWFSLEVILPGKFLYWIELIMEVAETEEFDPVQHALENIPSEEKDHAYFEEKAALRLLQLDKVTESLSRQVMEHHEVMVKGMDLVGELEKDLKVANVICMNGRRHLTSSRNEVSRDLIVNTCSRRKQSLLEVLLVLKEVCRAKHMQMELETHVNEDNFCKAFQVLSEYLQVLDSLSELSAVQEMSRGVEVRNSYGIAVETGKEINLPTRLGVTDIADLAGKSSTEAGFTFIRCVPRLQRNELFDCFFLLRKHSNRPKVVDAYALIGDVSGLAEKIQSFFMQEVISETHAVLKSIVLEDVEAADMQSTRLTYSDLCTRIPESKYRQCLLETLAVLFKLMGSYYTIMSFHSEFKAGMCSQFLSDYLHVSILIFSSIPYVPLKNFSSSKHSPLPLASMGQVSHEVQKQADETGSSKNVQQAGSLSQYSSSSEVDVGFPSQSVQQEPSLALGEEPLTSAIDESGTGSFTTHDPSGSESRDDGSGASSSGSPWFQLRSDATVYVSQTLQRGRNYLWQLATSRVSVLLSSAAVSSASIHQFLKIYEDLNIFILAGEAFCGTEAVEFRQKVKAFCENYYIAFHRQNIQALKMVLEKESWFMLPPETIQVVSFAGLVGDGAALISQTATSSHKSAGLMKTGPKQGGFSHWIRSGNPFCSQDDSKCDGAPLHGVSAVSEELNGKINGASHRNDPSRNSDANPSNGHADASEDENEDLLADFIDEDSQLPSRTFKPKHSSNHTLPSSSEDMRAHTGSSICVLRLMDKYARLMQRLEIINVELFKGICQLFGIFFYFVFESFGHQNTNPGGKGNNEALTYRLKTALSRIYQDCGQWIKSSSPSDSFFSHSPMNMPFSHMDITPTPPSANSSHIPGTSFGLKERCAGADTISLVAHLLYKFKAHLQSILLMNNATVLEEFYSHLVHVVLDMSISIGVPIPFCTVDLNVKFKVDSVPDLTQQIHRTTAKLLFHISGYADRIASAKWEVKELGMEHNGYVDLLLGEFKHYRTRLAHGGIRVEVQDLLIEYGLETISETLVEGLSRVKRCSDEGRALMLLDLQVLINGLQHFVTVSVKPKLQAVETFIKAYYLPETEYVHWARAHPVTYSDPKLFPSSLRIHEKPNGGADQPCGYNERLEKENQIGSIGKDRVMRLCSCSFSNVLVFL</sequence>
<dbReference type="InterPro" id="IPR019514">
    <property type="entry name" value="Syndetin_C"/>
</dbReference>
<name>A0AA38SDS9_9ASTR</name>
<dbReference type="GO" id="GO:0042147">
    <property type="term" value="P:retrograde transport, endosome to Golgi"/>
    <property type="evidence" value="ECO:0007669"/>
    <property type="project" value="InterPro"/>
</dbReference>
<reference evidence="7" key="1">
    <citation type="submission" date="2023-03" db="EMBL/GenBank/DDBJ databases">
        <title>Chromosome-scale reference genome and RAD-based genetic map of yellow starthistle (Centaurea solstitialis) reveal putative structural variation and QTLs associated with invader traits.</title>
        <authorList>
            <person name="Reatini B."/>
            <person name="Cang F.A."/>
            <person name="Jiang Q."/>
            <person name="Mckibben M.T.W."/>
            <person name="Barker M.S."/>
            <person name="Rieseberg L.H."/>
            <person name="Dlugosch K.M."/>
        </authorList>
    </citation>
    <scope>NUCLEOTIDE SEQUENCE</scope>
    <source>
        <strain evidence="7">CAN-66</strain>
        <tissue evidence="7">Leaf</tissue>
    </source>
</reference>
<evidence type="ECO:0000256" key="2">
    <source>
        <dbReference type="ARBA" id="ARBA00022927"/>
    </source>
</evidence>
<keyword evidence="1" id="KW-0813">Transport</keyword>
<dbReference type="GO" id="GO:0032456">
    <property type="term" value="P:endocytic recycling"/>
    <property type="evidence" value="ECO:0007669"/>
    <property type="project" value="InterPro"/>
</dbReference>
<dbReference type="InterPro" id="IPR040047">
    <property type="entry name" value="VPS50"/>
</dbReference>
<evidence type="ECO:0000256" key="4">
    <source>
        <dbReference type="SAM" id="MobiDB-lite"/>
    </source>
</evidence>
<organism evidence="7 8">
    <name type="scientific">Centaurea solstitialis</name>
    <name type="common">yellow star-thistle</name>
    <dbReference type="NCBI Taxonomy" id="347529"/>
    <lineage>
        <taxon>Eukaryota</taxon>
        <taxon>Viridiplantae</taxon>
        <taxon>Streptophyta</taxon>
        <taxon>Embryophyta</taxon>
        <taxon>Tracheophyta</taxon>
        <taxon>Spermatophyta</taxon>
        <taxon>Magnoliopsida</taxon>
        <taxon>eudicotyledons</taxon>
        <taxon>Gunneridae</taxon>
        <taxon>Pentapetalae</taxon>
        <taxon>asterids</taxon>
        <taxon>campanulids</taxon>
        <taxon>Asterales</taxon>
        <taxon>Asteraceae</taxon>
        <taxon>Carduoideae</taxon>
        <taxon>Cardueae</taxon>
        <taxon>Centaureinae</taxon>
        <taxon>Centaurea</taxon>
    </lineage>
</organism>
<evidence type="ECO:0000313" key="8">
    <source>
        <dbReference type="Proteomes" id="UP001172457"/>
    </source>
</evidence>
<feature type="region of interest" description="Disordered" evidence="4">
    <location>
        <begin position="874"/>
        <end position="895"/>
    </location>
</feature>
<feature type="domain" description="Vacuolar protein sorting-associated protein 54 N-terminal" evidence="6">
    <location>
        <begin position="180"/>
        <end position="344"/>
    </location>
</feature>
<dbReference type="InterPro" id="IPR019515">
    <property type="entry name" value="VPS54_N"/>
</dbReference>
<dbReference type="Pfam" id="PF10475">
    <property type="entry name" value="Vps54_N"/>
    <property type="match status" value="2"/>
</dbReference>
<evidence type="ECO:0000256" key="1">
    <source>
        <dbReference type="ARBA" id="ARBA00022448"/>
    </source>
</evidence>
<proteinExistence type="predicted"/>
<evidence type="ECO:0000259" key="6">
    <source>
        <dbReference type="Pfam" id="PF10475"/>
    </source>
</evidence>
<feature type="region of interest" description="Disordered" evidence="4">
    <location>
        <begin position="829"/>
        <end position="857"/>
    </location>
</feature>
<dbReference type="GO" id="GO:0015031">
    <property type="term" value="P:protein transport"/>
    <property type="evidence" value="ECO:0007669"/>
    <property type="project" value="UniProtKB-KW"/>
</dbReference>
<dbReference type="PANTHER" id="PTHR13258">
    <property type="entry name" value="SYNDETIN"/>
    <property type="match status" value="1"/>
</dbReference>
<dbReference type="EMBL" id="JARYMX010000007">
    <property type="protein sequence ID" value="KAJ9540508.1"/>
    <property type="molecule type" value="Genomic_DNA"/>
</dbReference>
<evidence type="ECO:0000259" key="5">
    <source>
        <dbReference type="Pfam" id="PF10474"/>
    </source>
</evidence>
<keyword evidence="3" id="KW-0175">Coiled coil</keyword>
<dbReference type="PANTHER" id="PTHR13258:SF0">
    <property type="entry name" value="SYNDETIN"/>
    <property type="match status" value="1"/>
</dbReference>
<protein>
    <recommendedName>
        <fullName evidence="9">Syndetin</fullName>
    </recommendedName>
</protein>
<dbReference type="GO" id="GO:0000149">
    <property type="term" value="F:SNARE binding"/>
    <property type="evidence" value="ECO:0007669"/>
    <property type="project" value="TreeGrafter"/>
</dbReference>
<keyword evidence="2" id="KW-0653">Protein transport</keyword>
<feature type="compositionally biased region" description="Polar residues" evidence="4">
    <location>
        <begin position="562"/>
        <end position="573"/>
    </location>
</feature>
<dbReference type="GO" id="GO:1990745">
    <property type="term" value="C:EARP complex"/>
    <property type="evidence" value="ECO:0007669"/>
    <property type="project" value="InterPro"/>
</dbReference>
<dbReference type="Proteomes" id="UP001172457">
    <property type="component" value="Chromosome 7"/>
</dbReference>
<feature type="region of interest" description="Disordered" evidence="4">
    <location>
        <begin position="609"/>
        <end position="641"/>
    </location>
</feature>
<evidence type="ECO:0000313" key="7">
    <source>
        <dbReference type="EMBL" id="KAJ9540508.1"/>
    </source>
</evidence>
<evidence type="ECO:0008006" key="9">
    <source>
        <dbReference type="Google" id="ProtNLM"/>
    </source>
</evidence>
<feature type="domain" description="Syndetin C-terminal" evidence="5">
    <location>
        <begin position="1094"/>
        <end position="1251"/>
    </location>
</feature>
<comment type="caution">
    <text evidence="7">The sequence shown here is derived from an EMBL/GenBank/DDBJ whole genome shotgun (WGS) entry which is preliminary data.</text>
</comment>
<accession>A0AA38SDS9</accession>
<evidence type="ECO:0000256" key="3">
    <source>
        <dbReference type="ARBA" id="ARBA00023054"/>
    </source>
</evidence>
<keyword evidence="8" id="KW-1185">Reference proteome</keyword>
<feature type="region of interest" description="Disordered" evidence="4">
    <location>
        <begin position="550"/>
        <end position="574"/>
    </location>
</feature>
<dbReference type="Pfam" id="PF10474">
    <property type="entry name" value="Syndetin_C"/>
    <property type="match status" value="1"/>
</dbReference>
<dbReference type="GO" id="GO:0005829">
    <property type="term" value="C:cytosol"/>
    <property type="evidence" value="ECO:0007669"/>
    <property type="project" value="GOC"/>
</dbReference>